<feature type="chain" id="PRO_5045037446" evidence="2">
    <location>
        <begin position="20"/>
        <end position="118"/>
    </location>
</feature>
<gene>
    <name evidence="3" type="ORF">IPOD504_LOCUS8926</name>
</gene>
<organism evidence="3 4">
    <name type="scientific">Iphiclides podalirius</name>
    <name type="common">scarce swallowtail</name>
    <dbReference type="NCBI Taxonomy" id="110791"/>
    <lineage>
        <taxon>Eukaryota</taxon>
        <taxon>Metazoa</taxon>
        <taxon>Ecdysozoa</taxon>
        <taxon>Arthropoda</taxon>
        <taxon>Hexapoda</taxon>
        <taxon>Insecta</taxon>
        <taxon>Pterygota</taxon>
        <taxon>Neoptera</taxon>
        <taxon>Endopterygota</taxon>
        <taxon>Lepidoptera</taxon>
        <taxon>Glossata</taxon>
        <taxon>Ditrysia</taxon>
        <taxon>Papilionoidea</taxon>
        <taxon>Papilionidae</taxon>
        <taxon>Papilioninae</taxon>
        <taxon>Iphiclides</taxon>
    </lineage>
</organism>
<protein>
    <submittedName>
        <fullName evidence="3">Uncharacterized protein</fullName>
    </submittedName>
</protein>
<feature type="signal peptide" evidence="2">
    <location>
        <begin position="1"/>
        <end position="19"/>
    </location>
</feature>
<dbReference type="Proteomes" id="UP000837857">
    <property type="component" value="Chromosome 22"/>
</dbReference>
<keyword evidence="2" id="KW-0732">Signal</keyword>
<evidence type="ECO:0000313" key="3">
    <source>
        <dbReference type="EMBL" id="CAH2055585.1"/>
    </source>
</evidence>
<evidence type="ECO:0000256" key="1">
    <source>
        <dbReference type="SAM" id="MobiDB-lite"/>
    </source>
</evidence>
<sequence>MSKVLLLLVTLVILHLADSYILLTANMEDVQSVVKQLSSSPVIEQVKKIWRRAANQFNAELNKSQKRQRYKSGMDSDNDQLNSKELFRRRNMDALISLGKNASEYINSVKDVINKVLA</sequence>
<feature type="region of interest" description="Disordered" evidence="1">
    <location>
        <begin position="62"/>
        <end position="82"/>
    </location>
</feature>
<dbReference type="EMBL" id="OW152834">
    <property type="protein sequence ID" value="CAH2055585.1"/>
    <property type="molecule type" value="Genomic_DNA"/>
</dbReference>
<evidence type="ECO:0000256" key="2">
    <source>
        <dbReference type="SAM" id="SignalP"/>
    </source>
</evidence>
<evidence type="ECO:0000313" key="4">
    <source>
        <dbReference type="Proteomes" id="UP000837857"/>
    </source>
</evidence>
<proteinExistence type="predicted"/>
<feature type="non-terminal residue" evidence="3">
    <location>
        <position position="1"/>
    </location>
</feature>
<reference evidence="3" key="1">
    <citation type="submission" date="2022-03" db="EMBL/GenBank/DDBJ databases">
        <authorList>
            <person name="Martin H S."/>
        </authorList>
    </citation>
    <scope>NUCLEOTIDE SEQUENCE</scope>
</reference>
<accession>A0ABN8IDE8</accession>
<name>A0ABN8IDE8_9NEOP</name>
<keyword evidence="4" id="KW-1185">Reference proteome</keyword>